<gene>
    <name evidence="17" type="primary">LOC106173920</name>
</gene>
<name>A0A1S3JK07_LINAN</name>
<evidence type="ECO:0000256" key="11">
    <source>
        <dbReference type="PROSITE-ProRule" id="PRU00723"/>
    </source>
</evidence>
<keyword evidence="3" id="KW-0678">Repressor</keyword>
<dbReference type="Gene3D" id="2.30.30.1190">
    <property type="match status" value="1"/>
</dbReference>
<dbReference type="SMART" id="SM00333">
    <property type="entry name" value="TUDOR"/>
    <property type="match status" value="1"/>
</dbReference>
<feature type="region of interest" description="Disordered" evidence="12">
    <location>
        <begin position="550"/>
        <end position="569"/>
    </location>
</feature>
<dbReference type="GO" id="GO:0001227">
    <property type="term" value="F:DNA-binding transcription repressor activity, RNA polymerase II-specific"/>
    <property type="evidence" value="ECO:0007669"/>
    <property type="project" value="TreeGrafter"/>
</dbReference>
<reference evidence="17" key="1">
    <citation type="submission" date="2025-08" db="UniProtKB">
        <authorList>
            <consortium name="RefSeq"/>
        </authorList>
    </citation>
    <scope>IDENTIFICATION</scope>
    <source>
        <tissue evidence="17">Gonads</tissue>
    </source>
</reference>
<dbReference type="InterPro" id="IPR002999">
    <property type="entry name" value="Tudor"/>
</dbReference>
<evidence type="ECO:0000256" key="10">
    <source>
        <dbReference type="ARBA" id="ARBA00023242"/>
    </source>
</evidence>
<dbReference type="SMART" id="SM00443">
    <property type="entry name" value="G_patch"/>
    <property type="match status" value="1"/>
</dbReference>
<evidence type="ECO:0000256" key="2">
    <source>
        <dbReference type="ARBA" id="ARBA00022414"/>
    </source>
</evidence>
<feature type="compositionally biased region" description="Acidic residues" evidence="12">
    <location>
        <begin position="300"/>
        <end position="315"/>
    </location>
</feature>
<evidence type="ECO:0000256" key="6">
    <source>
        <dbReference type="ARBA" id="ARBA00022833"/>
    </source>
</evidence>
<keyword evidence="5 11" id="KW-0863">Zinc-finger</keyword>
<dbReference type="PANTHER" id="PTHR46297">
    <property type="entry name" value="ZINC FINGER CCCH-TYPE WITH G PATCH DOMAIN-CONTAINING PROTEIN"/>
    <property type="match status" value="1"/>
</dbReference>
<dbReference type="CDD" id="cd20384">
    <property type="entry name" value="Tudor_ZGPAT"/>
    <property type="match status" value="1"/>
</dbReference>
<feature type="compositionally biased region" description="Basic and acidic residues" evidence="12">
    <location>
        <begin position="470"/>
        <end position="491"/>
    </location>
</feature>
<dbReference type="PROSITE" id="PS50174">
    <property type="entry name" value="G_PATCH"/>
    <property type="match status" value="1"/>
</dbReference>
<keyword evidence="16" id="KW-1185">Reference proteome</keyword>
<evidence type="ECO:0000256" key="5">
    <source>
        <dbReference type="ARBA" id="ARBA00022771"/>
    </source>
</evidence>
<dbReference type="GO" id="GO:0008270">
    <property type="term" value="F:zinc ion binding"/>
    <property type="evidence" value="ECO:0007669"/>
    <property type="project" value="UniProtKB-KW"/>
</dbReference>
<evidence type="ECO:0000256" key="7">
    <source>
        <dbReference type="ARBA" id="ARBA00023015"/>
    </source>
</evidence>
<accession>A0A1S3JK07</accession>
<dbReference type="GO" id="GO:0000978">
    <property type="term" value="F:RNA polymerase II cis-regulatory region sequence-specific DNA binding"/>
    <property type="evidence" value="ECO:0007669"/>
    <property type="project" value="TreeGrafter"/>
</dbReference>
<evidence type="ECO:0000256" key="8">
    <source>
        <dbReference type="ARBA" id="ARBA00023125"/>
    </source>
</evidence>
<dbReference type="InterPro" id="IPR000467">
    <property type="entry name" value="G_patch_dom"/>
</dbReference>
<evidence type="ECO:0000256" key="12">
    <source>
        <dbReference type="SAM" id="MobiDB-lite"/>
    </source>
</evidence>
<proteinExistence type="predicted"/>
<feature type="domain" description="C3H1-type" evidence="13">
    <location>
        <begin position="212"/>
        <end position="235"/>
    </location>
</feature>
<dbReference type="OrthoDB" id="5842926at2759"/>
<dbReference type="FunCoup" id="A0A1S3JK07">
    <property type="interactions" value="1432"/>
</dbReference>
<feature type="compositionally biased region" description="Basic residues" evidence="12">
    <location>
        <begin position="556"/>
        <end position="569"/>
    </location>
</feature>
<keyword evidence="7" id="KW-0805">Transcription regulation</keyword>
<evidence type="ECO:0000256" key="3">
    <source>
        <dbReference type="ARBA" id="ARBA00022491"/>
    </source>
</evidence>
<feature type="domain" description="G-patch" evidence="14">
    <location>
        <begin position="356"/>
        <end position="402"/>
    </location>
</feature>
<dbReference type="PROSITE" id="PS50103">
    <property type="entry name" value="ZF_C3H1"/>
    <property type="match status" value="1"/>
</dbReference>
<dbReference type="PANTHER" id="PTHR46297:SF1">
    <property type="entry name" value="ZINC FINGER CCCH-TYPE WITH G PATCH DOMAIN-CONTAINING PROTEIN"/>
    <property type="match status" value="1"/>
</dbReference>
<evidence type="ECO:0000313" key="17">
    <source>
        <dbReference type="RefSeq" id="XP_013410712.1"/>
    </source>
</evidence>
<comment type="subcellular location">
    <subcellularLocation>
        <location evidence="1">Nucleus</location>
    </subcellularLocation>
</comment>
<dbReference type="PROSITE" id="PS50304">
    <property type="entry name" value="TUDOR"/>
    <property type="match status" value="1"/>
</dbReference>
<dbReference type="RefSeq" id="XP_013410712.1">
    <property type="nucleotide sequence ID" value="XM_013555258.1"/>
</dbReference>
<feature type="region of interest" description="Disordered" evidence="12">
    <location>
        <begin position="454"/>
        <end position="531"/>
    </location>
</feature>
<keyword evidence="10" id="KW-0539">Nucleus</keyword>
<sequence length="569" mass="64132">MDEESLKASIETYKMQLSQVECALLAAGADGSPDLVQLKSDLTELIQLTEASLLSLKKSQLLSMVEETTSSSINEETDTSNSQEPGQTDFDAEFAAFQAAVSDTRSENIPNIDQASCSENSTSVYAENQSVQSQDIASCSQYHEDHEQFHSDLTDQLNSELSGMKCRAPYAFDWGGMEYHNAMVVCVEPLDGEDEPKVRVLYCNPTHQSMLPCRYFLDGDCRFSEDDCRYSHGSVVSVSDLREFKEPDYSLLKEGSVCLAKYSDNIWYRAVVLSCKEDHKYAIKFKSYNEEDVVDLEDLIPLDNSDDPCDSDSDSDSIQPLKPLNDENSDEEEAVPVFLWKPPQTTQAMGEWEAYTKGIGSKLMLKMGYVMGEGLGKNGEGRAEPVPIKLLPPGKSLDKIMELQEKAGDQSLFDVMKKERKKQKKIEEKLKTDYKKEAAPNVFDFINKKLGGKKGDIHSLLPSQRHGSRTSKDSSKKTHINEKDLHQKSDQGMRVQQFKTDEEIRSVERQLSKLRDSHARNAGKEKKVADQIQQKISTMESYLSKLKSSAKTLSTHQKRRHDHKKLTIF</sequence>
<feature type="region of interest" description="Disordered" evidence="12">
    <location>
        <begin position="67"/>
        <end position="87"/>
    </location>
</feature>
<dbReference type="Gene3D" id="2.30.30.140">
    <property type="match status" value="1"/>
</dbReference>
<evidence type="ECO:0000313" key="16">
    <source>
        <dbReference type="Proteomes" id="UP000085678"/>
    </source>
</evidence>
<protein>
    <recommendedName>
        <fullName evidence="2">Zinc finger CCCH-type with G patch domain-containing protein</fullName>
    </recommendedName>
</protein>
<dbReference type="GO" id="GO:0005634">
    <property type="term" value="C:nucleus"/>
    <property type="evidence" value="ECO:0007669"/>
    <property type="project" value="UniProtKB-SubCell"/>
</dbReference>
<evidence type="ECO:0000256" key="9">
    <source>
        <dbReference type="ARBA" id="ARBA00023163"/>
    </source>
</evidence>
<dbReference type="Proteomes" id="UP000085678">
    <property type="component" value="Unplaced"/>
</dbReference>
<evidence type="ECO:0000259" key="13">
    <source>
        <dbReference type="PROSITE" id="PS50103"/>
    </source>
</evidence>
<evidence type="ECO:0000256" key="4">
    <source>
        <dbReference type="ARBA" id="ARBA00022723"/>
    </source>
</evidence>
<feature type="region of interest" description="Disordered" evidence="12">
    <location>
        <begin position="300"/>
        <end position="332"/>
    </location>
</feature>
<evidence type="ECO:0000256" key="1">
    <source>
        <dbReference type="ARBA" id="ARBA00004123"/>
    </source>
</evidence>
<feature type="domain" description="Tudor" evidence="15">
    <location>
        <begin position="251"/>
        <end position="309"/>
    </location>
</feature>
<feature type="compositionally biased region" description="Low complexity" evidence="12">
    <location>
        <begin position="67"/>
        <end position="82"/>
    </location>
</feature>
<evidence type="ECO:0000259" key="15">
    <source>
        <dbReference type="PROSITE" id="PS50304"/>
    </source>
</evidence>
<feature type="zinc finger region" description="C3H1-type" evidence="11">
    <location>
        <begin position="212"/>
        <end position="235"/>
    </location>
</feature>
<dbReference type="STRING" id="7574.A0A1S3JK07"/>
<keyword evidence="4 11" id="KW-0479">Metal-binding</keyword>
<dbReference type="KEGG" id="lak:106173920"/>
<dbReference type="Pfam" id="PF01585">
    <property type="entry name" value="G-patch"/>
    <property type="match status" value="1"/>
</dbReference>
<dbReference type="InterPro" id="IPR000571">
    <property type="entry name" value="Znf_CCCH"/>
</dbReference>
<organism evidence="16 17">
    <name type="scientific">Lingula anatina</name>
    <name type="common">Brachiopod</name>
    <name type="synonym">Lingula unguis</name>
    <dbReference type="NCBI Taxonomy" id="7574"/>
    <lineage>
        <taxon>Eukaryota</taxon>
        <taxon>Metazoa</taxon>
        <taxon>Spiralia</taxon>
        <taxon>Lophotrochozoa</taxon>
        <taxon>Brachiopoda</taxon>
        <taxon>Linguliformea</taxon>
        <taxon>Lingulata</taxon>
        <taxon>Lingulida</taxon>
        <taxon>Linguloidea</taxon>
        <taxon>Lingulidae</taxon>
        <taxon>Lingula</taxon>
    </lineage>
</organism>
<dbReference type="GeneID" id="106173920"/>
<dbReference type="InParanoid" id="A0A1S3JK07"/>
<dbReference type="AlphaFoldDB" id="A0A1S3JK07"/>
<evidence type="ECO:0000259" key="14">
    <source>
        <dbReference type="PROSITE" id="PS50174"/>
    </source>
</evidence>
<dbReference type="SUPFAM" id="SSF63748">
    <property type="entry name" value="Tudor/PWWP/MBT"/>
    <property type="match status" value="1"/>
</dbReference>
<keyword evidence="6 11" id="KW-0862">Zinc</keyword>
<keyword evidence="8" id="KW-0238">DNA-binding</keyword>
<feature type="compositionally biased region" description="Basic and acidic residues" evidence="12">
    <location>
        <begin position="499"/>
        <end position="529"/>
    </location>
</feature>
<keyword evidence="9" id="KW-0804">Transcription</keyword>